<evidence type="ECO:0000313" key="2">
    <source>
        <dbReference type="Proteomes" id="UP001164726"/>
    </source>
</evidence>
<sequence length="53" mass="5666">MEEGQFAQGCILPKVQAAIFLSNRKKGRKGMMTSLEQGLVVLKGKAGTGITNE</sequence>
<gene>
    <name evidence="1" type="ORF">OE105_01615</name>
</gene>
<proteinExistence type="predicted"/>
<keyword evidence="2" id="KW-1185">Reference proteome</keyword>
<dbReference type="AlphaFoldDB" id="A0A9E8RYI5"/>
<accession>A0A9E8RYI5</accession>
<dbReference type="InterPro" id="IPR036393">
    <property type="entry name" value="AceGlu_kinase-like_sf"/>
</dbReference>
<dbReference type="Proteomes" id="UP001164726">
    <property type="component" value="Chromosome"/>
</dbReference>
<dbReference type="KEGG" id="fhl:OE105_01615"/>
<dbReference type="Gene3D" id="3.40.1160.10">
    <property type="entry name" value="Acetylglutamate kinase-like"/>
    <property type="match status" value="1"/>
</dbReference>
<reference evidence="1" key="1">
    <citation type="submission" date="2022-09" db="EMBL/GenBank/DDBJ databases">
        <title>Complete Genomes of Fervidibacillus albus and Fervidibacillus halotolerans isolated from tidal flat sediments.</title>
        <authorList>
            <person name="Kwon K.K."/>
            <person name="Yang S.-H."/>
            <person name="Park M.J."/>
            <person name="Oh H.-M."/>
        </authorList>
    </citation>
    <scope>NUCLEOTIDE SEQUENCE</scope>
    <source>
        <strain evidence="1">MEBiC13594</strain>
    </source>
</reference>
<dbReference type="RefSeq" id="WP_275421002.1">
    <property type="nucleotide sequence ID" value="NZ_CP106877.1"/>
</dbReference>
<organism evidence="1 2">
    <name type="scientific">Fervidibacillus halotolerans</name>
    <dbReference type="NCBI Taxonomy" id="2980027"/>
    <lineage>
        <taxon>Bacteria</taxon>
        <taxon>Bacillati</taxon>
        <taxon>Bacillota</taxon>
        <taxon>Bacilli</taxon>
        <taxon>Bacillales</taxon>
        <taxon>Bacillaceae</taxon>
        <taxon>Fervidibacillus</taxon>
    </lineage>
</organism>
<evidence type="ECO:0000313" key="1">
    <source>
        <dbReference type="EMBL" id="WAA12871.1"/>
    </source>
</evidence>
<protein>
    <submittedName>
        <fullName evidence="1">Uncharacterized protein</fullName>
    </submittedName>
</protein>
<dbReference type="EMBL" id="CP106877">
    <property type="protein sequence ID" value="WAA12871.1"/>
    <property type="molecule type" value="Genomic_DNA"/>
</dbReference>
<name>A0A9E8RYI5_9BACI</name>